<dbReference type="EMBL" id="PIQI01000003">
    <property type="protein sequence ID" value="PJZ07349.1"/>
    <property type="molecule type" value="Genomic_DNA"/>
</dbReference>
<keyword evidence="1" id="KW-0472">Membrane</keyword>
<name>A0A2M9WIL8_9GAMM</name>
<keyword evidence="1" id="KW-0812">Transmembrane</keyword>
<dbReference type="AlphaFoldDB" id="A0A2M9WIL8"/>
<evidence type="ECO:0000313" key="3">
    <source>
        <dbReference type="Proteomes" id="UP000232062"/>
    </source>
</evidence>
<organism evidence="2 3">
    <name type="scientific">Pantoea rodasii</name>
    <dbReference type="NCBI Taxonomy" id="1076549"/>
    <lineage>
        <taxon>Bacteria</taxon>
        <taxon>Pseudomonadati</taxon>
        <taxon>Pseudomonadota</taxon>
        <taxon>Gammaproteobacteria</taxon>
        <taxon>Enterobacterales</taxon>
        <taxon>Erwiniaceae</taxon>
        <taxon>Pantoea</taxon>
    </lineage>
</organism>
<dbReference type="OrthoDB" id="6548210at2"/>
<accession>A0A2M9WIL8</accession>
<dbReference type="Proteomes" id="UP000232062">
    <property type="component" value="Unassembled WGS sequence"/>
</dbReference>
<evidence type="ECO:0000313" key="2">
    <source>
        <dbReference type="EMBL" id="PJZ07349.1"/>
    </source>
</evidence>
<proteinExistence type="predicted"/>
<keyword evidence="1" id="KW-1133">Transmembrane helix</keyword>
<evidence type="ECO:0000256" key="1">
    <source>
        <dbReference type="SAM" id="Phobius"/>
    </source>
</evidence>
<dbReference type="RefSeq" id="WP_100699979.1">
    <property type="nucleotide sequence ID" value="NZ_MLFP01000006.1"/>
</dbReference>
<keyword evidence="3" id="KW-1185">Reference proteome</keyword>
<reference evidence="2 3" key="1">
    <citation type="submission" date="2017-11" db="EMBL/GenBank/DDBJ databases">
        <title>The genome sequence of Pantoea rodasii DSM 26611.</title>
        <authorList>
            <person name="Gao J."/>
            <person name="Mao X."/>
            <person name="Sun J."/>
        </authorList>
    </citation>
    <scope>NUCLEOTIDE SEQUENCE [LARGE SCALE GENOMIC DNA]</scope>
    <source>
        <strain evidence="2 3">DSM 26611</strain>
    </source>
</reference>
<gene>
    <name evidence="2" type="ORF">PRCB_01410</name>
</gene>
<dbReference type="STRING" id="1076549.HA45_10310"/>
<comment type="caution">
    <text evidence="2">The sequence shown here is derived from an EMBL/GenBank/DDBJ whole genome shotgun (WGS) entry which is preliminary data.</text>
</comment>
<protein>
    <submittedName>
        <fullName evidence="2">Uncharacterized protein</fullName>
    </submittedName>
</protein>
<sequence length="148" mass="17194">MDYFIYIESFLVVFLAGVIALSLRTHGMHGRFFYVDKRHKDVTLHLAIFGTPRKKAGAHKVVTSLERCLEHLKMNGYRSATMESHLINDKRMGSFYRLARKHGYAVTNVSEYPTPIWQRFFIPFSMALFKFKLESTNPTSMKLTIVLN</sequence>
<feature type="transmembrane region" description="Helical" evidence="1">
    <location>
        <begin position="6"/>
        <end position="23"/>
    </location>
</feature>